<evidence type="ECO:0000259" key="8">
    <source>
        <dbReference type="PROSITE" id="PS51459"/>
    </source>
</evidence>
<dbReference type="Gene3D" id="1.10.3290.10">
    <property type="entry name" value="Fido-like domain"/>
    <property type="match status" value="1"/>
</dbReference>
<evidence type="ECO:0000256" key="3">
    <source>
        <dbReference type="ARBA" id="ARBA00022741"/>
    </source>
</evidence>
<dbReference type="Proteomes" id="UP000387692">
    <property type="component" value="Unassembled WGS sequence"/>
</dbReference>
<dbReference type="InterPro" id="IPR036597">
    <property type="entry name" value="Fido-like_dom_sf"/>
</dbReference>
<comment type="catalytic activity">
    <reaction evidence="7">
        <text>L-tyrosyl-[protein] + ATP = O-(5'-adenylyl)-L-tyrosyl-[protein] + diphosphate</text>
        <dbReference type="Rhea" id="RHEA:54288"/>
        <dbReference type="Rhea" id="RHEA-COMP:10136"/>
        <dbReference type="Rhea" id="RHEA-COMP:13846"/>
        <dbReference type="ChEBI" id="CHEBI:30616"/>
        <dbReference type="ChEBI" id="CHEBI:33019"/>
        <dbReference type="ChEBI" id="CHEBI:46858"/>
        <dbReference type="ChEBI" id="CHEBI:83624"/>
        <dbReference type="EC" id="2.7.7.108"/>
    </reaction>
</comment>
<evidence type="ECO:0000256" key="2">
    <source>
        <dbReference type="ARBA" id="ARBA00022695"/>
    </source>
</evidence>
<comment type="catalytic activity">
    <reaction evidence="6">
        <text>L-threonyl-[protein] + ATP = 3-O-(5'-adenylyl)-L-threonyl-[protein] + diphosphate</text>
        <dbReference type="Rhea" id="RHEA:54292"/>
        <dbReference type="Rhea" id="RHEA-COMP:11060"/>
        <dbReference type="Rhea" id="RHEA-COMP:13847"/>
        <dbReference type="ChEBI" id="CHEBI:30013"/>
        <dbReference type="ChEBI" id="CHEBI:30616"/>
        <dbReference type="ChEBI" id="CHEBI:33019"/>
        <dbReference type="ChEBI" id="CHEBI:138113"/>
        <dbReference type="EC" id="2.7.7.108"/>
    </reaction>
</comment>
<keyword evidence="1 9" id="KW-0808">Transferase</keyword>
<sequence length="203" mass="24061">MKRKCYDSYDYIDPDNLYTYPDSSVLRNKQEERDEQKARELEYRMVASKSLKLFINPIPVYSVEDILKIHQFLFEDMYHWAGEFRKVNISKSGNAFMPIQSFDTALTYLNNLIDRFHDTANSRKEVIQLLVEILDNLNYFHPFCEGNGRTQREVIRSLALMKGYECEISIGDDDEIYHLYMDGTVYGDKTKLTKLFEKILFKL</sequence>
<dbReference type="PROSITE" id="PS51459">
    <property type="entry name" value="FIDO"/>
    <property type="match status" value="1"/>
</dbReference>
<accession>A0A4U9ZXL1</accession>
<keyword evidence="3" id="KW-0547">Nucleotide-binding</keyword>
<dbReference type="InterPro" id="IPR003812">
    <property type="entry name" value="Fido"/>
</dbReference>
<dbReference type="GO" id="GO:0051302">
    <property type="term" value="P:regulation of cell division"/>
    <property type="evidence" value="ECO:0007669"/>
    <property type="project" value="TreeGrafter"/>
</dbReference>
<dbReference type="GO" id="GO:0005524">
    <property type="term" value="F:ATP binding"/>
    <property type="evidence" value="ECO:0007669"/>
    <property type="project" value="UniProtKB-KW"/>
</dbReference>
<dbReference type="AlphaFoldDB" id="A0A4U9ZXL1"/>
<evidence type="ECO:0000256" key="6">
    <source>
        <dbReference type="ARBA" id="ARBA00047939"/>
    </source>
</evidence>
<dbReference type="EMBL" id="CABEHV010000004">
    <property type="protein sequence ID" value="VTS45690.1"/>
    <property type="molecule type" value="Genomic_DNA"/>
</dbReference>
<feature type="domain" description="Fido" evidence="8">
    <location>
        <begin position="61"/>
        <end position="198"/>
    </location>
</feature>
<evidence type="ECO:0000256" key="1">
    <source>
        <dbReference type="ARBA" id="ARBA00022679"/>
    </source>
</evidence>
<evidence type="ECO:0000313" key="9">
    <source>
        <dbReference type="EMBL" id="VTS45690.1"/>
    </source>
</evidence>
<protein>
    <recommendedName>
        <fullName evidence="5">protein adenylyltransferase</fullName>
        <ecNumber evidence="5">2.7.7.108</ecNumber>
    </recommendedName>
</protein>
<dbReference type="RefSeq" id="WP_143952852.1">
    <property type="nucleotide sequence ID" value="NZ_CABEHV010000004.1"/>
</dbReference>
<evidence type="ECO:0000313" key="10">
    <source>
        <dbReference type="Proteomes" id="UP000387692"/>
    </source>
</evidence>
<dbReference type="GO" id="GO:0070733">
    <property type="term" value="F:AMPylase activity"/>
    <property type="evidence" value="ECO:0007669"/>
    <property type="project" value="UniProtKB-EC"/>
</dbReference>
<dbReference type="Pfam" id="PF02661">
    <property type="entry name" value="Fic"/>
    <property type="match status" value="1"/>
</dbReference>
<dbReference type="EC" id="2.7.7.108" evidence="5"/>
<name>A0A4U9ZXL1_STRMT</name>
<evidence type="ECO:0000256" key="7">
    <source>
        <dbReference type="ARBA" id="ARBA00048696"/>
    </source>
</evidence>
<proteinExistence type="predicted"/>
<dbReference type="PANTHER" id="PTHR39560">
    <property type="entry name" value="PROTEIN ADENYLYLTRANSFERASE FIC-RELATED"/>
    <property type="match status" value="1"/>
</dbReference>
<evidence type="ECO:0000256" key="4">
    <source>
        <dbReference type="ARBA" id="ARBA00022840"/>
    </source>
</evidence>
<gene>
    <name evidence="9" type="primary">fic</name>
    <name evidence="9" type="ORF">NCTC11189_01888</name>
</gene>
<dbReference type="PANTHER" id="PTHR39560:SF1">
    <property type="entry name" value="PROTEIN ADENYLYLTRANSFERASE FIC-RELATED"/>
    <property type="match status" value="1"/>
</dbReference>
<evidence type="ECO:0000256" key="5">
    <source>
        <dbReference type="ARBA" id="ARBA00034531"/>
    </source>
</evidence>
<keyword evidence="2 9" id="KW-0548">Nucleotidyltransferase</keyword>
<organism evidence="9 10">
    <name type="scientific">Streptococcus mitis</name>
    <dbReference type="NCBI Taxonomy" id="28037"/>
    <lineage>
        <taxon>Bacteria</taxon>
        <taxon>Bacillati</taxon>
        <taxon>Bacillota</taxon>
        <taxon>Bacilli</taxon>
        <taxon>Lactobacillales</taxon>
        <taxon>Streptococcaceae</taxon>
        <taxon>Streptococcus</taxon>
        <taxon>Streptococcus mitis group</taxon>
    </lineage>
</organism>
<dbReference type="SUPFAM" id="SSF140931">
    <property type="entry name" value="Fic-like"/>
    <property type="match status" value="1"/>
</dbReference>
<keyword evidence="4" id="KW-0067">ATP-binding</keyword>
<reference evidence="9 10" key="1">
    <citation type="submission" date="2019-05" db="EMBL/GenBank/DDBJ databases">
        <authorList>
            <consortium name="Pathogen Informatics"/>
        </authorList>
    </citation>
    <scope>NUCLEOTIDE SEQUENCE [LARGE SCALE GENOMIC DNA]</scope>
    <source>
        <strain evidence="9 10">NCTC11189</strain>
    </source>
</reference>